<keyword evidence="2" id="KW-1185">Reference proteome</keyword>
<name>A0A2P6QE86_ROSCH</name>
<organism evidence="1 2">
    <name type="scientific">Rosa chinensis</name>
    <name type="common">China rose</name>
    <dbReference type="NCBI Taxonomy" id="74649"/>
    <lineage>
        <taxon>Eukaryota</taxon>
        <taxon>Viridiplantae</taxon>
        <taxon>Streptophyta</taxon>
        <taxon>Embryophyta</taxon>
        <taxon>Tracheophyta</taxon>
        <taxon>Spermatophyta</taxon>
        <taxon>Magnoliopsida</taxon>
        <taxon>eudicotyledons</taxon>
        <taxon>Gunneridae</taxon>
        <taxon>Pentapetalae</taxon>
        <taxon>rosids</taxon>
        <taxon>fabids</taxon>
        <taxon>Rosales</taxon>
        <taxon>Rosaceae</taxon>
        <taxon>Rosoideae</taxon>
        <taxon>Rosoideae incertae sedis</taxon>
        <taxon>Rosa</taxon>
    </lineage>
</organism>
<evidence type="ECO:0000313" key="2">
    <source>
        <dbReference type="Proteomes" id="UP000238479"/>
    </source>
</evidence>
<dbReference type="Gramene" id="PRQ32495">
    <property type="protein sequence ID" value="PRQ32495"/>
    <property type="gene ID" value="RchiOBHm_Chr5g0047001"/>
</dbReference>
<gene>
    <name evidence="1" type="ORF">RchiOBHm_Chr5g0047001</name>
</gene>
<proteinExistence type="predicted"/>
<evidence type="ECO:0000313" key="1">
    <source>
        <dbReference type="EMBL" id="PRQ32495.1"/>
    </source>
</evidence>
<sequence>MWIFFPHLALLGFARRQTVFDKIFQIAGGSEPMTMRAGCCSLPLSGWIEGSDGGVFLQRVSIIFLLFISSRFGEELVVGVHAFGSVEIFWLVVGLGVWSRFRICGENLLQMRWIVVFGRM</sequence>
<dbReference type="Proteomes" id="UP000238479">
    <property type="component" value="Chromosome 5"/>
</dbReference>
<dbReference type="AlphaFoldDB" id="A0A2P6QE86"/>
<dbReference type="EMBL" id="PDCK01000043">
    <property type="protein sequence ID" value="PRQ32495.1"/>
    <property type="molecule type" value="Genomic_DNA"/>
</dbReference>
<accession>A0A2P6QE86</accession>
<reference evidence="1 2" key="1">
    <citation type="journal article" date="2018" name="Nat. Genet.">
        <title>The Rosa genome provides new insights in the design of modern roses.</title>
        <authorList>
            <person name="Bendahmane M."/>
        </authorList>
    </citation>
    <scope>NUCLEOTIDE SEQUENCE [LARGE SCALE GENOMIC DNA]</scope>
    <source>
        <strain evidence="2">cv. Old Blush</strain>
    </source>
</reference>
<comment type="caution">
    <text evidence="1">The sequence shown here is derived from an EMBL/GenBank/DDBJ whole genome shotgun (WGS) entry which is preliminary data.</text>
</comment>
<protein>
    <submittedName>
        <fullName evidence="1">Uncharacterized protein</fullName>
    </submittedName>
</protein>